<dbReference type="PANTHER" id="PTHR30503">
    <property type="entry name" value="INNER MEMBRANE PROTEIN YEDI"/>
    <property type="match status" value="1"/>
</dbReference>
<feature type="transmembrane region" description="Helical" evidence="1">
    <location>
        <begin position="215"/>
        <end position="237"/>
    </location>
</feature>
<feature type="transmembrane region" description="Helical" evidence="1">
    <location>
        <begin position="190"/>
        <end position="209"/>
    </location>
</feature>
<dbReference type="PANTHER" id="PTHR30503:SF3">
    <property type="entry name" value="INNER MEMBRANE PROTEIN YEDI"/>
    <property type="match status" value="1"/>
</dbReference>
<dbReference type="PIRSF" id="PIRSF016660">
    <property type="entry name" value="YedI"/>
    <property type="match status" value="1"/>
</dbReference>
<dbReference type="Proteomes" id="UP000014585">
    <property type="component" value="Unassembled WGS sequence"/>
</dbReference>
<name>S3ITV1_9ENTR</name>
<dbReference type="PATRIC" id="fig|566551.4.peg.2550"/>
<keyword evidence="1" id="KW-1133">Transmembrane helix</keyword>
<keyword evidence="1" id="KW-0812">Transmembrane</keyword>
<dbReference type="GO" id="GO:0005886">
    <property type="term" value="C:plasma membrane"/>
    <property type="evidence" value="ECO:0007669"/>
    <property type="project" value="TreeGrafter"/>
</dbReference>
<dbReference type="NCBIfam" id="NF007476">
    <property type="entry name" value="PRK10062.1"/>
    <property type="match status" value="1"/>
</dbReference>
<accession>S3ITV1</accession>
<evidence type="ECO:0000313" key="2">
    <source>
        <dbReference type="EMBL" id="EPF16420.1"/>
    </source>
</evidence>
<evidence type="ECO:0000313" key="3">
    <source>
        <dbReference type="Proteomes" id="UP000014585"/>
    </source>
</evidence>
<dbReference type="Pfam" id="PF05661">
    <property type="entry name" value="DUF808"/>
    <property type="match status" value="1"/>
</dbReference>
<dbReference type="HOGENOM" id="CLU_059391_0_0_6"/>
<evidence type="ECO:0000256" key="1">
    <source>
        <dbReference type="SAM" id="Phobius"/>
    </source>
</evidence>
<feature type="transmembrane region" description="Helical" evidence="1">
    <location>
        <begin position="307"/>
        <end position="332"/>
    </location>
</feature>
<dbReference type="EMBL" id="ATDT01000023">
    <property type="protein sequence ID" value="EPF16420.1"/>
    <property type="molecule type" value="Genomic_DNA"/>
</dbReference>
<dbReference type="AlphaFoldDB" id="S3ITV1"/>
<proteinExistence type="predicted"/>
<gene>
    <name evidence="2" type="ORF">HMPREF0201_02780</name>
</gene>
<feature type="transmembrane region" description="Helical" evidence="1">
    <location>
        <begin position="111"/>
        <end position="140"/>
    </location>
</feature>
<evidence type="ECO:0008006" key="4">
    <source>
        <dbReference type="Google" id="ProtNLM"/>
    </source>
</evidence>
<sequence length="344" mass="36640">MIASIILVDILLIFIDKTARFSRRRFCFILRGKSFKKDFILAGSSLLTLLDDIATLLDDISMMGKLAAKKTAGVLGDDLSLNAQQVSGLRANRELPVVWSVAKGSFLNKLILVPLALIISAFAPWAITPLLMVGGAFLCFEGVEKVIHSLQARKHKESAEEKQERLESIASQDPMAFEKEKVKGAVRTDFILSAEIVAITLGIVAEAPLLNQVLILAGIAILVTIGVYGLVGMIVKIDDLGYWLADKRAALARAVGKGLLVLAPWLMKALTIVGTLAMFLVGGGILVHGIPALHHAIEQGAGQFGGVVALVGPTLVNLVLGFIVGGIVLLAVNGINRLRGRASD</sequence>
<comment type="caution">
    <text evidence="2">The sequence shown here is derived from an EMBL/GenBank/DDBJ whole genome shotgun (WGS) entry which is preliminary data.</text>
</comment>
<organism evidence="2 3">
    <name type="scientific">Cedecea davisae DSM 4568</name>
    <dbReference type="NCBI Taxonomy" id="566551"/>
    <lineage>
        <taxon>Bacteria</taxon>
        <taxon>Pseudomonadati</taxon>
        <taxon>Pseudomonadota</taxon>
        <taxon>Gammaproteobacteria</taxon>
        <taxon>Enterobacterales</taxon>
        <taxon>Enterobacteriaceae</taxon>
        <taxon>Cedecea</taxon>
    </lineage>
</organism>
<dbReference type="InterPro" id="IPR008526">
    <property type="entry name" value="YedI"/>
</dbReference>
<feature type="transmembrane region" description="Helical" evidence="1">
    <location>
        <begin position="258"/>
        <end position="287"/>
    </location>
</feature>
<dbReference type="STRING" id="566551.HMPREF0201_02780"/>
<protein>
    <recommendedName>
        <fullName evidence="4">Inner membrane protein YedI</fullName>
    </recommendedName>
</protein>
<keyword evidence="1" id="KW-0472">Membrane</keyword>
<reference evidence="2 3" key="1">
    <citation type="submission" date="2013-04" db="EMBL/GenBank/DDBJ databases">
        <authorList>
            <person name="Weinstock G."/>
            <person name="Sodergren E."/>
            <person name="Lobos E.A."/>
            <person name="Fulton L."/>
            <person name="Fulton R."/>
            <person name="Courtney L."/>
            <person name="Fronick C."/>
            <person name="O'Laughlin M."/>
            <person name="Godfrey J."/>
            <person name="Wilson R.M."/>
            <person name="Miner T."/>
            <person name="Farmer C."/>
            <person name="Delehaunty K."/>
            <person name="Cordes M."/>
            <person name="Minx P."/>
            <person name="Tomlinson C."/>
            <person name="Chen J."/>
            <person name="Wollam A."/>
            <person name="Pepin K.H."/>
            <person name="Palsikar V.B."/>
            <person name="Zhang X."/>
            <person name="Suruliraj S."/>
            <person name="Perna N.T."/>
            <person name="Plunkett G."/>
            <person name="Warren W."/>
            <person name="Mitreva M."/>
            <person name="Mardis E.R."/>
            <person name="Wilson R.K."/>
        </authorList>
    </citation>
    <scope>NUCLEOTIDE SEQUENCE [LARGE SCALE GENOMIC DNA]</scope>
    <source>
        <strain evidence="2 3">DSM 4568</strain>
    </source>
</reference>